<dbReference type="PANTHER" id="PTHR18063">
    <property type="entry name" value="NF-E2 INDUCIBLE PROTEIN"/>
    <property type="match status" value="1"/>
</dbReference>
<dbReference type="InterPro" id="IPR033979">
    <property type="entry name" value="MINDY_domain"/>
</dbReference>
<proteinExistence type="predicted"/>
<dbReference type="GO" id="GO:0005829">
    <property type="term" value="C:cytosol"/>
    <property type="evidence" value="ECO:0007669"/>
    <property type="project" value="TreeGrafter"/>
</dbReference>
<gene>
    <name evidence="3" type="ORF">NCGR_LOCUS14685</name>
</gene>
<feature type="domain" description="MINDY deubiquitinase" evidence="2">
    <location>
        <begin position="5"/>
        <end position="162"/>
    </location>
</feature>
<feature type="region of interest" description="Disordered" evidence="1">
    <location>
        <begin position="225"/>
        <end position="249"/>
    </location>
</feature>
<dbReference type="GO" id="GO:0004843">
    <property type="term" value="F:cysteine-type deubiquitinase activity"/>
    <property type="evidence" value="ECO:0007669"/>
    <property type="project" value="InterPro"/>
</dbReference>
<dbReference type="GO" id="GO:1990380">
    <property type="term" value="F:K48-linked deubiquitinase activity"/>
    <property type="evidence" value="ECO:0007669"/>
    <property type="project" value="InterPro"/>
</dbReference>
<evidence type="ECO:0000313" key="3">
    <source>
        <dbReference type="EMBL" id="CAD6221408.1"/>
    </source>
</evidence>
<dbReference type="GO" id="GO:0071944">
    <property type="term" value="C:cell periphery"/>
    <property type="evidence" value="ECO:0007669"/>
    <property type="project" value="TreeGrafter"/>
</dbReference>
<comment type="caution">
    <text evidence="3">The sequence shown here is derived from an EMBL/GenBank/DDBJ whole genome shotgun (WGS) entry which is preliminary data.</text>
</comment>
<dbReference type="AlphaFoldDB" id="A0A811N5X7"/>
<accession>A0A811N5X7</accession>
<protein>
    <recommendedName>
        <fullName evidence="2">MINDY deubiquitinase domain-containing protein</fullName>
    </recommendedName>
</protein>
<dbReference type="Proteomes" id="UP000604825">
    <property type="component" value="Unassembled WGS sequence"/>
</dbReference>
<organism evidence="3 4">
    <name type="scientific">Miscanthus lutarioriparius</name>
    <dbReference type="NCBI Taxonomy" id="422564"/>
    <lineage>
        <taxon>Eukaryota</taxon>
        <taxon>Viridiplantae</taxon>
        <taxon>Streptophyta</taxon>
        <taxon>Embryophyta</taxon>
        <taxon>Tracheophyta</taxon>
        <taxon>Spermatophyta</taxon>
        <taxon>Magnoliopsida</taxon>
        <taxon>Liliopsida</taxon>
        <taxon>Poales</taxon>
        <taxon>Poaceae</taxon>
        <taxon>PACMAD clade</taxon>
        <taxon>Panicoideae</taxon>
        <taxon>Andropogonodae</taxon>
        <taxon>Andropogoneae</taxon>
        <taxon>Saccharinae</taxon>
        <taxon>Miscanthus</taxon>
    </lineage>
</organism>
<dbReference type="PANTHER" id="PTHR18063:SF6">
    <property type="entry name" value="UBIQUITIN CARBOXYL-TERMINAL HYDROLASE"/>
    <property type="match status" value="1"/>
</dbReference>
<dbReference type="Pfam" id="PF04424">
    <property type="entry name" value="MINDY_DUB"/>
    <property type="match status" value="1"/>
</dbReference>
<dbReference type="GO" id="GO:0016807">
    <property type="term" value="F:cysteine-type carboxypeptidase activity"/>
    <property type="evidence" value="ECO:0007669"/>
    <property type="project" value="TreeGrafter"/>
</dbReference>
<sequence length="249" mass="27390">MAQYKQVEFFCGEHRKRMVCDGPEGPSVLTALYNYALLSVGQVEDQTTPAPYVAEQTIRKGLKDLLALNVQRFVQSGNHDGDDLNADEELLLKLIESLGPDHHVTPLLDSISAFEPSNLSGLFNYLGVPLLHGWLVNPADKTIYESIRQYSYEGLLRYRNSLEGPEEHSEAASGAVAQKPCRDVVGPDARLAIGETGSRDPSSWQKHSAAAAAAMASDGHAVRLQPVHESESTPHRQHHRPQTRCEGWG</sequence>
<reference evidence="3" key="1">
    <citation type="submission" date="2020-10" db="EMBL/GenBank/DDBJ databases">
        <authorList>
            <person name="Han B."/>
            <person name="Lu T."/>
            <person name="Zhao Q."/>
            <person name="Huang X."/>
            <person name="Zhao Y."/>
        </authorList>
    </citation>
    <scope>NUCLEOTIDE SEQUENCE</scope>
</reference>
<evidence type="ECO:0000256" key="1">
    <source>
        <dbReference type="SAM" id="MobiDB-lite"/>
    </source>
</evidence>
<dbReference type="GO" id="GO:0071108">
    <property type="term" value="P:protein K48-linked deubiquitination"/>
    <property type="evidence" value="ECO:0007669"/>
    <property type="project" value="TreeGrafter"/>
</dbReference>
<dbReference type="OrthoDB" id="10261212at2759"/>
<evidence type="ECO:0000313" key="4">
    <source>
        <dbReference type="Proteomes" id="UP000604825"/>
    </source>
</evidence>
<name>A0A811N5X7_9POAL</name>
<evidence type="ECO:0000259" key="2">
    <source>
        <dbReference type="Pfam" id="PF04424"/>
    </source>
</evidence>
<dbReference type="EMBL" id="CAJGYO010000003">
    <property type="protein sequence ID" value="CAD6221408.1"/>
    <property type="molecule type" value="Genomic_DNA"/>
</dbReference>
<keyword evidence="4" id="KW-1185">Reference proteome</keyword>
<dbReference type="InterPro" id="IPR007518">
    <property type="entry name" value="MINDY"/>
</dbReference>